<evidence type="ECO:0000256" key="2">
    <source>
        <dbReference type="SAM" id="SignalP"/>
    </source>
</evidence>
<keyword evidence="2" id="KW-0732">Signal</keyword>
<protein>
    <submittedName>
        <fullName evidence="4">Uncharacterized protein (DUF305 family)</fullName>
    </submittedName>
</protein>
<organism evidence="4 5">
    <name type="scientific">Chelatococcus caeni</name>
    <dbReference type="NCBI Taxonomy" id="1348468"/>
    <lineage>
        <taxon>Bacteria</taxon>
        <taxon>Pseudomonadati</taxon>
        <taxon>Pseudomonadota</taxon>
        <taxon>Alphaproteobacteria</taxon>
        <taxon>Hyphomicrobiales</taxon>
        <taxon>Chelatococcaceae</taxon>
        <taxon>Chelatococcus</taxon>
    </lineage>
</organism>
<evidence type="ECO:0000313" key="4">
    <source>
        <dbReference type="EMBL" id="MBB4015171.1"/>
    </source>
</evidence>
<reference evidence="4 5" key="1">
    <citation type="submission" date="2020-08" db="EMBL/GenBank/DDBJ databases">
        <title>Genomic Encyclopedia of Type Strains, Phase IV (KMG-IV): sequencing the most valuable type-strain genomes for metagenomic binning, comparative biology and taxonomic classification.</title>
        <authorList>
            <person name="Goeker M."/>
        </authorList>
    </citation>
    <scope>NUCLEOTIDE SEQUENCE [LARGE SCALE GENOMIC DNA]</scope>
    <source>
        <strain evidence="4 5">DSM 103737</strain>
    </source>
</reference>
<feature type="region of interest" description="Disordered" evidence="1">
    <location>
        <begin position="23"/>
        <end position="75"/>
    </location>
</feature>
<dbReference type="InterPro" id="IPR005183">
    <property type="entry name" value="DUF305_CopM-like"/>
</dbReference>
<dbReference type="PANTHER" id="PTHR36933">
    <property type="entry name" value="SLL0788 PROTEIN"/>
    <property type="match status" value="1"/>
</dbReference>
<dbReference type="Proteomes" id="UP000577362">
    <property type="component" value="Unassembled WGS sequence"/>
</dbReference>
<proteinExistence type="predicted"/>
<dbReference type="AlphaFoldDB" id="A0A840BNU1"/>
<keyword evidence="5" id="KW-1185">Reference proteome</keyword>
<dbReference type="Pfam" id="PF03713">
    <property type="entry name" value="DUF305"/>
    <property type="match status" value="1"/>
</dbReference>
<comment type="caution">
    <text evidence="4">The sequence shown here is derived from an EMBL/GenBank/DDBJ whole genome shotgun (WGS) entry which is preliminary data.</text>
</comment>
<feature type="signal peptide" evidence="2">
    <location>
        <begin position="1"/>
        <end position="21"/>
    </location>
</feature>
<dbReference type="InterPro" id="IPR012347">
    <property type="entry name" value="Ferritin-like"/>
</dbReference>
<evidence type="ECO:0000259" key="3">
    <source>
        <dbReference type="Pfam" id="PF03713"/>
    </source>
</evidence>
<evidence type="ECO:0000256" key="1">
    <source>
        <dbReference type="SAM" id="MobiDB-lite"/>
    </source>
</evidence>
<sequence length="211" mass="21668">MMKISMIALALAVGMAAPAFAQQPPDAGHGAHHGAPAESGQATAPQVQMPQAQAPQAQAPQAQAPQAQAPAAMPGMGMMGAGQGGCPMMQGMMQAMMGRGGMGHGMGSGMGQGMGSGMAGTPRGDQSVASLAFNAVNERMHRDMAVTFTGDADADFVRAMIPHHQGAVDMAKVVLAFGKDPKIRELAESVVQAQESEIAMMRAWLEANEKK</sequence>
<dbReference type="PANTHER" id="PTHR36933:SF1">
    <property type="entry name" value="SLL0788 PROTEIN"/>
    <property type="match status" value="1"/>
</dbReference>
<feature type="chain" id="PRO_5032647338" evidence="2">
    <location>
        <begin position="22"/>
        <end position="211"/>
    </location>
</feature>
<gene>
    <name evidence="4" type="ORF">GGR16_000177</name>
</gene>
<evidence type="ECO:0000313" key="5">
    <source>
        <dbReference type="Proteomes" id="UP000577362"/>
    </source>
</evidence>
<dbReference type="Gene3D" id="1.20.1260.10">
    <property type="match status" value="1"/>
</dbReference>
<dbReference type="EMBL" id="JACIEN010000001">
    <property type="protein sequence ID" value="MBB4015171.1"/>
    <property type="molecule type" value="Genomic_DNA"/>
</dbReference>
<feature type="domain" description="DUF305" evidence="3">
    <location>
        <begin position="88"/>
        <end position="205"/>
    </location>
</feature>
<accession>A0A840BNU1</accession>
<name>A0A840BNU1_9HYPH</name>